<evidence type="ECO:0000313" key="3">
    <source>
        <dbReference type="EMBL" id="MCG0069694.1"/>
    </source>
</evidence>
<name>A0ABS9JVV6_9ACTN</name>
<dbReference type="PANTHER" id="PTHR43162:SF1">
    <property type="entry name" value="PRESTALK A DIFFERENTIATION PROTEIN A"/>
    <property type="match status" value="1"/>
</dbReference>
<dbReference type="InterPro" id="IPR036291">
    <property type="entry name" value="NAD(P)-bd_dom_sf"/>
</dbReference>
<comment type="caution">
    <text evidence="3">The sequence shown here is derived from an EMBL/GenBank/DDBJ whole genome shotgun (WGS) entry which is preliminary data.</text>
</comment>
<dbReference type="InterPro" id="IPR016040">
    <property type="entry name" value="NAD(P)-bd_dom"/>
</dbReference>
<keyword evidence="4" id="KW-1185">Reference proteome</keyword>
<proteinExistence type="predicted"/>
<dbReference type="Gene3D" id="3.40.50.720">
    <property type="entry name" value="NAD(P)-binding Rossmann-like Domain"/>
    <property type="match status" value="1"/>
</dbReference>
<organism evidence="3 4">
    <name type="scientific">Streptomyces tricolor</name>
    <dbReference type="NCBI Taxonomy" id="68277"/>
    <lineage>
        <taxon>Bacteria</taxon>
        <taxon>Bacillati</taxon>
        <taxon>Actinomycetota</taxon>
        <taxon>Actinomycetes</taxon>
        <taxon>Kitasatosporales</taxon>
        <taxon>Streptomycetaceae</taxon>
        <taxon>Streptomyces</taxon>
        <taxon>Streptomyces violaceoruber group</taxon>
    </lineage>
</organism>
<dbReference type="PANTHER" id="PTHR43162">
    <property type="match status" value="1"/>
</dbReference>
<accession>A0ABS9JVV6</accession>
<dbReference type="RefSeq" id="WP_237482887.1">
    <property type="nucleotide sequence ID" value="NZ_JAKKZF010000396.1"/>
</dbReference>
<feature type="domain" description="NAD(P)-binding" evidence="2">
    <location>
        <begin position="30"/>
        <end position="202"/>
    </location>
</feature>
<evidence type="ECO:0000256" key="1">
    <source>
        <dbReference type="SAM" id="MobiDB-lite"/>
    </source>
</evidence>
<sequence length="304" mass="33140">MTATAADPRHTDPRHTDPRHTDPRHIVLTGATGQIAPLVARHLDARHRITLTSRTAPAAAQRAGVRHVACDYDDPGSLLHAFRGADALFVVTNDPTRPGHDRNIVRAAIEAGVGHIVKLSAAAVHDSRAHDLITRWQRANEERIRDSGIPWTMIQPRSFMSHALAWAPDIRRDGVVHALHPHSRNACIAPEDIAQVSARVLGDGGHHFQSYQLTGPQPLSAHEQCAVLSELLGRPLVCRELSRQEAHARYARRYSPAMADALLAGAERQLAGAKAGTTDTVERLTGRPATTFAEWAAGHLDRFA</sequence>
<dbReference type="Pfam" id="PF13460">
    <property type="entry name" value="NAD_binding_10"/>
    <property type="match status" value="1"/>
</dbReference>
<evidence type="ECO:0000313" key="4">
    <source>
        <dbReference type="Proteomes" id="UP001299012"/>
    </source>
</evidence>
<feature type="region of interest" description="Disordered" evidence="1">
    <location>
        <begin position="1"/>
        <end position="23"/>
    </location>
</feature>
<dbReference type="InterPro" id="IPR051604">
    <property type="entry name" value="Ergot_Alk_Oxidoreductase"/>
</dbReference>
<dbReference type="Proteomes" id="UP001299012">
    <property type="component" value="Unassembled WGS sequence"/>
</dbReference>
<evidence type="ECO:0000259" key="2">
    <source>
        <dbReference type="Pfam" id="PF13460"/>
    </source>
</evidence>
<dbReference type="SUPFAM" id="SSF51735">
    <property type="entry name" value="NAD(P)-binding Rossmann-fold domains"/>
    <property type="match status" value="1"/>
</dbReference>
<protein>
    <submittedName>
        <fullName evidence="3">NAD(P)H-binding protein</fullName>
    </submittedName>
</protein>
<gene>
    <name evidence="3" type="ORF">L0F81_41695</name>
</gene>
<dbReference type="Gene3D" id="3.90.25.10">
    <property type="entry name" value="UDP-galactose 4-epimerase, domain 1"/>
    <property type="match status" value="1"/>
</dbReference>
<dbReference type="EMBL" id="JAKKZF010000396">
    <property type="protein sequence ID" value="MCG0069694.1"/>
    <property type="molecule type" value="Genomic_DNA"/>
</dbReference>
<feature type="compositionally biased region" description="Basic and acidic residues" evidence="1">
    <location>
        <begin position="7"/>
        <end position="23"/>
    </location>
</feature>
<reference evidence="3 4" key="1">
    <citation type="submission" date="2022-01" db="EMBL/GenBank/DDBJ databases">
        <title>Draft Genome Sequences of Seven Type Strains of the Genus Streptomyces.</title>
        <authorList>
            <person name="Aziz S."/>
            <person name="Coretto E."/>
            <person name="Chronakova A."/>
            <person name="Sproer C."/>
            <person name="Huber K."/>
            <person name="Nouioui I."/>
            <person name="Gross H."/>
        </authorList>
    </citation>
    <scope>NUCLEOTIDE SEQUENCE [LARGE SCALE GENOMIC DNA]</scope>
    <source>
        <strain evidence="3 4">DSM 41685</strain>
    </source>
</reference>